<dbReference type="Proteomes" id="UP001243286">
    <property type="component" value="Unassembled WGS sequence"/>
</dbReference>
<comment type="caution">
    <text evidence="2">The sequence shown here is derived from an EMBL/GenBank/DDBJ whole genome shotgun (WGS) entry which is preliminary data.</text>
</comment>
<evidence type="ECO:0000313" key="2">
    <source>
        <dbReference type="EMBL" id="MDI3236422.1"/>
    </source>
</evidence>
<evidence type="ECO:0000313" key="3">
    <source>
        <dbReference type="Proteomes" id="UP001243286"/>
    </source>
</evidence>
<proteinExistence type="predicted"/>
<evidence type="ECO:0000259" key="1">
    <source>
        <dbReference type="Pfam" id="PF13614"/>
    </source>
</evidence>
<protein>
    <submittedName>
        <fullName evidence="2">AAA family ATPase</fullName>
    </submittedName>
</protein>
<organism evidence="2 3">
    <name type="scientific">Exiguobacterium antarcticum</name>
    <dbReference type="NCBI Taxonomy" id="132920"/>
    <lineage>
        <taxon>Bacteria</taxon>
        <taxon>Bacillati</taxon>
        <taxon>Bacillota</taxon>
        <taxon>Bacilli</taxon>
        <taxon>Bacillales</taxon>
        <taxon>Bacillales Family XII. Incertae Sedis</taxon>
        <taxon>Exiguobacterium</taxon>
    </lineage>
</organism>
<dbReference type="RefSeq" id="WP_282357448.1">
    <property type="nucleotide sequence ID" value="NZ_JASBQV010000040.1"/>
</dbReference>
<name>A0ABT6R634_9BACL</name>
<feature type="domain" description="AAA" evidence="1">
    <location>
        <begin position="8"/>
        <end position="178"/>
    </location>
</feature>
<gene>
    <name evidence="2" type="ORF">QK289_15510</name>
</gene>
<accession>A0ABT6R634</accession>
<dbReference type="InterPro" id="IPR025669">
    <property type="entry name" value="AAA_dom"/>
</dbReference>
<reference evidence="2 3" key="1">
    <citation type="submission" date="2023-04" db="EMBL/GenBank/DDBJ databases">
        <title>Antarctic isolates genomes.</title>
        <authorList>
            <person name="Dimov S.G."/>
        </authorList>
    </citation>
    <scope>NUCLEOTIDE SEQUENCE [LARGE SCALE GENOMIC DNA]</scope>
    <source>
        <strain evidence="2 3">AL19</strain>
    </source>
</reference>
<dbReference type="Pfam" id="PF13614">
    <property type="entry name" value="AAA_31"/>
    <property type="match status" value="1"/>
</dbReference>
<sequence>MKTKEKKLISFYSSEKNQGLKTLSLSFASRLAADNYRVLYVELDTRSKGFAQTIQIDTEKQNINEYFLEALKGNFSIEKFVITKDMLLEESSKITKDIFNELENNLDYLVLPMEIEADSEPSLVGENASEFDSNVIEYVDNIIETLQNTEYDHIVLKLPNDLDHVFTVQTLNSSNLVVSVYLPTVSQAIEQKKIKKYLFEHNKNLSDKWKDVANMVSAELPQKTIEETLKDSFIVEYDPHRLPDEWAFRTDSTYIRERMEELIDSFGINIIRQKHVEKKRFGRFTR</sequence>
<keyword evidence="3" id="KW-1185">Reference proteome</keyword>
<dbReference type="InterPro" id="IPR027417">
    <property type="entry name" value="P-loop_NTPase"/>
</dbReference>
<dbReference type="SUPFAM" id="SSF52540">
    <property type="entry name" value="P-loop containing nucleoside triphosphate hydrolases"/>
    <property type="match status" value="1"/>
</dbReference>
<dbReference type="EMBL" id="JASBQV010000040">
    <property type="protein sequence ID" value="MDI3236422.1"/>
    <property type="molecule type" value="Genomic_DNA"/>
</dbReference>
<dbReference type="Gene3D" id="3.40.50.300">
    <property type="entry name" value="P-loop containing nucleotide triphosphate hydrolases"/>
    <property type="match status" value="1"/>
</dbReference>